<gene>
    <name evidence="2" type="ORF">PTSG_10072</name>
</gene>
<keyword evidence="3" id="KW-1185">Reference proteome</keyword>
<feature type="region of interest" description="Disordered" evidence="1">
    <location>
        <begin position="1"/>
        <end position="58"/>
    </location>
</feature>
<dbReference type="Proteomes" id="UP000007799">
    <property type="component" value="Unassembled WGS sequence"/>
</dbReference>
<accession>F2UPE7</accession>
<dbReference type="RefSeq" id="XP_004988983.1">
    <property type="nucleotide sequence ID" value="XM_004988926.1"/>
</dbReference>
<dbReference type="KEGG" id="sre:PTSG_10072"/>
<protein>
    <submittedName>
        <fullName evidence="2">Uncharacterized protein</fullName>
    </submittedName>
</protein>
<evidence type="ECO:0000256" key="1">
    <source>
        <dbReference type="SAM" id="MobiDB-lite"/>
    </source>
</evidence>
<proteinExistence type="predicted"/>
<dbReference type="GeneID" id="16069525"/>
<evidence type="ECO:0000313" key="3">
    <source>
        <dbReference type="Proteomes" id="UP000007799"/>
    </source>
</evidence>
<reference evidence="2" key="1">
    <citation type="submission" date="2009-08" db="EMBL/GenBank/DDBJ databases">
        <title>Annotation of Salpingoeca rosetta.</title>
        <authorList>
            <consortium name="The Broad Institute Genome Sequencing Platform"/>
            <person name="Russ C."/>
            <person name="Cuomo C."/>
            <person name="Burger G."/>
            <person name="Gray M.W."/>
            <person name="Holland P.W.H."/>
            <person name="King N."/>
            <person name="Lang F.B.F."/>
            <person name="Roger A.J."/>
            <person name="Ruiz-Trillo I."/>
            <person name="Young S.K."/>
            <person name="Zeng Q."/>
            <person name="Gargeya S."/>
            <person name="Alvarado L."/>
            <person name="Berlin A."/>
            <person name="Chapman S.B."/>
            <person name="Chen Z."/>
            <person name="Freedman E."/>
            <person name="Gellesch M."/>
            <person name="Goldberg J."/>
            <person name="Griggs A."/>
            <person name="Gujja S."/>
            <person name="Heilman E."/>
            <person name="Heiman D."/>
            <person name="Howarth C."/>
            <person name="Mehta T."/>
            <person name="Neiman D."/>
            <person name="Pearson M."/>
            <person name="Roberts A."/>
            <person name="Saif S."/>
            <person name="Shea T."/>
            <person name="Shenoy N."/>
            <person name="Sisk P."/>
            <person name="Stolte C."/>
            <person name="Sykes S."/>
            <person name="White J."/>
            <person name="Yandava C."/>
            <person name="Haas B."/>
            <person name="Nusbaum C."/>
            <person name="Birren B."/>
        </authorList>
    </citation>
    <scope>NUCLEOTIDE SEQUENCE [LARGE SCALE GENOMIC DNA]</scope>
    <source>
        <strain evidence="2">ATCC 50818</strain>
    </source>
</reference>
<organism evidence="3">
    <name type="scientific">Salpingoeca rosetta (strain ATCC 50818 / BSB-021)</name>
    <dbReference type="NCBI Taxonomy" id="946362"/>
    <lineage>
        <taxon>Eukaryota</taxon>
        <taxon>Choanoflagellata</taxon>
        <taxon>Craspedida</taxon>
        <taxon>Salpingoecidae</taxon>
        <taxon>Salpingoeca</taxon>
    </lineage>
</organism>
<feature type="compositionally biased region" description="Acidic residues" evidence="1">
    <location>
        <begin position="46"/>
        <end position="56"/>
    </location>
</feature>
<sequence length="186" mass="21195">MGDDGYSLPQDTVPDFRNVPKPQRDSEYSEPQLWNPLQPRSRKDTEDDDDDYDDADLSIKKRGQDFIDSARRLAKRDDERKKSGYVDVDIDKIMANRANQGACWFWVIDNYIMKIETTDRDVSPFDSVHMRDLKAHNSDGEDGTLSANHSAHLLGLSEAHDESDLVILGDDNDDDHSVHARLLPHA</sequence>
<evidence type="ECO:0000313" key="2">
    <source>
        <dbReference type="EMBL" id="EGD79502.1"/>
    </source>
</evidence>
<name>F2UPE7_SALR5</name>
<dbReference type="InParanoid" id="F2UPE7"/>
<dbReference type="EMBL" id="GL832986">
    <property type="protein sequence ID" value="EGD79502.1"/>
    <property type="molecule type" value="Genomic_DNA"/>
</dbReference>
<dbReference type="AlphaFoldDB" id="F2UPE7"/>